<dbReference type="Proteomes" id="UP000245080">
    <property type="component" value="Unassembled WGS sequence"/>
</dbReference>
<evidence type="ECO:0000313" key="5">
    <source>
        <dbReference type="EMBL" id="PWG01111.1"/>
    </source>
</evidence>
<comment type="caution">
    <text evidence="5">The sequence shown here is derived from an EMBL/GenBank/DDBJ whole genome shotgun (WGS) entry which is preliminary data.</text>
</comment>
<keyword evidence="5" id="KW-0456">Lyase</keyword>
<dbReference type="RefSeq" id="WP_109249824.1">
    <property type="nucleotide sequence ID" value="NZ_QCXQ01000001.1"/>
</dbReference>
<keyword evidence="6" id="KW-1185">Reference proteome</keyword>
<evidence type="ECO:0000313" key="6">
    <source>
        <dbReference type="Proteomes" id="UP000245080"/>
    </source>
</evidence>
<evidence type="ECO:0000256" key="3">
    <source>
        <dbReference type="ARBA" id="ARBA00022695"/>
    </source>
</evidence>
<dbReference type="EMBL" id="QCXQ01000001">
    <property type="protein sequence ID" value="PWG01111.1"/>
    <property type="molecule type" value="Genomic_DNA"/>
</dbReference>
<dbReference type="AlphaFoldDB" id="A0A2V1N1E5"/>
<reference evidence="5 6" key="1">
    <citation type="journal article" date="2018" name="Int. J. Syst. Evol. Microbiol.">
        <title>Lactobacillus bambusae sp. nov., isolated from a traditional fermented Ma-bamboo shoots of Taiwan.</title>
        <authorList>
            <person name="Wang L.-T."/>
        </authorList>
    </citation>
    <scope>NUCLEOTIDE SEQUENCE [LARGE SCALE GENOMIC DNA]</scope>
    <source>
        <strain evidence="5 6">BS-W1</strain>
    </source>
</reference>
<gene>
    <name evidence="5" type="primary">citX</name>
    <name evidence="5" type="ORF">DCM90_01255</name>
</gene>
<dbReference type="EC" id="2.7.7.61" evidence="1"/>
<sequence length="181" mass="20062">MKSIFIRGKPQEITQVLTNKDARAAYQGSLMTCYPSNVIIAVKLNVPGPIKNNVELSRLFDQGLGDLLSDLARLNPVKIAIWDRPTGKEAFIRLTKGTLREAKTLGVHFEDRASLGRLFDVDIMSNGQTLSRRDLHLPVRQCFLCQKPAKECARSRTHSIADLQAAISALYWSTIQGGGKV</sequence>
<evidence type="ECO:0000256" key="2">
    <source>
        <dbReference type="ARBA" id="ARBA00022679"/>
    </source>
</evidence>
<keyword evidence="3" id="KW-0548">Nucleotidyltransferase</keyword>
<dbReference type="GO" id="GO:0051191">
    <property type="term" value="P:prosthetic group biosynthetic process"/>
    <property type="evidence" value="ECO:0007669"/>
    <property type="project" value="InterPro"/>
</dbReference>
<evidence type="ECO:0000256" key="1">
    <source>
        <dbReference type="ARBA" id="ARBA00012524"/>
    </source>
</evidence>
<organism evidence="5 6">
    <name type="scientific">Levilactobacillus bambusae</name>
    <dbReference type="NCBI Taxonomy" id="2024736"/>
    <lineage>
        <taxon>Bacteria</taxon>
        <taxon>Bacillati</taxon>
        <taxon>Bacillota</taxon>
        <taxon>Bacilli</taxon>
        <taxon>Lactobacillales</taxon>
        <taxon>Lactobacillaceae</taxon>
        <taxon>Levilactobacillus</taxon>
    </lineage>
</organism>
<evidence type="ECO:0000256" key="4">
    <source>
        <dbReference type="ARBA" id="ARBA00048574"/>
    </source>
</evidence>
<accession>A0A2V1N1E5</accession>
<proteinExistence type="predicted"/>
<dbReference type="NCBIfam" id="TIGR03124">
    <property type="entry name" value="citrate_citX"/>
    <property type="match status" value="1"/>
</dbReference>
<dbReference type="OrthoDB" id="3196716at2"/>
<dbReference type="Pfam" id="PF03802">
    <property type="entry name" value="CitX"/>
    <property type="match status" value="1"/>
</dbReference>
<keyword evidence="2" id="KW-0808">Transferase</keyword>
<name>A0A2V1N1E5_9LACO</name>
<dbReference type="GO" id="GO:0050519">
    <property type="term" value="F:holo-citrate lyase synthase activity"/>
    <property type="evidence" value="ECO:0007669"/>
    <property type="project" value="UniProtKB-EC"/>
</dbReference>
<dbReference type="InterPro" id="IPR005551">
    <property type="entry name" value="CitX"/>
</dbReference>
<dbReference type="GO" id="GO:0016829">
    <property type="term" value="F:lyase activity"/>
    <property type="evidence" value="ECO:0007669"/>
    <property type="project" value="UniProtKB-KW"/>
</dbReference>
<comment type="catalytic activity">
    <reaction evidence="4">
        <text>apo-[citrate lyase ACP] + 2'-(5''-triphospho-alpha-D-ribosyl)-3'-dephospho-CoA = holo-[citrate lyase ACP] + diphosphate</text>
        <dbReference type="Rhea" id="RHEA:16333"/>
        <dbReference type="Rhea" id="RHEA-COMP:10157"/>
        <dbReference type="Rhea" id="RHEA-COMP:10158"/>
        <dbReference type="ChEBI" id="CHEBI:29999"/>
        <dbReference type="ChEBI" id="CHEBI:33019"/>
        <dbReference type="ChEBI" id="CHEBI:61378"/>
        <dbReference type="ChEBI" id="CHEBI:82683"/>
        <dbReference type="EC" id="2.7.7.61"/>
    </reaction>
</comment>
<protein>
    <recommendedName>
        <fullName evidence="1">citrate lyase holo-[acyl-carrier protein] synthase</fullName>
        <ecNumber evidence="1">2.7.7.61</ecNumber>
    </recommendedName>
</protein>